<feature type="transmembrane region" description="Helical" evidence="1">
    <location>
        <begin position="390"/>
        <end position="408"/>
    </location>
</feature>
<dbReference type="Proteomes" id="UP001293254">
    <property type="component" value="Unassembled WGS sequence"/>
</dbReference>
<proteinExistence type="predicted"/>
<evidence type="ECO:0000313" key="3">
    <source>
        <dbReference type="Proteomes" id="UP001293254"/>
    </source>
</evidence>
<evidence type="ECO:0000256" key="1">
    <source>
        <dbReference type="SAM" id="Phobius"/>
    </source>
</evidence>
<dbReference type="PANTHER" id="PTHR34553:SF4">
    <property type="entry name" value="G1_S-SPECIFIC CYCLIN-E PROTEIN"/>
    <property type="match status" value="1"/>
</dbReference>
<feature type="transmembrane region" description="Helical" evidence="1">
    <location>
        <begin position="462"/>
        <end position="481"/>
    </location>
</feature>
<keyword evidence="1" id="KW-0812">Transmembrane</keyword>
<reference evidence="2" key="1">
    <citation type="submission" date="2020-06" db="EMBL/GenBank/DDBJ databases">
        <authorList>
            <person name="Li T."/>
            <person name="Hu X."/>
            <person name="Zhang T."/>
            <person name="Song X."/>
            <person name="Zhang H."/>
            <person name="Dai N."/>
            <person name="Sheng W."/>
            <person name="Hou X."/>
            <person name="Wei L."/>
        </authorList>
    </citation>
    <scope>NUCLEOTIDE SEQUENCE</scope>
    <source>
        <strain evidence="2">3651</strain>
        <tissue evidence="2">Leaf</tissue>
    </source>
</reference>
<reference evidence="2" key="2">
    <citation type="journal article" date="2024" name="Plant">
        <title>Genomic evolution and insights into agronomic trait innovations of Sesamum species.</title>
        <authorList>
            <person name="Miao H."/>
            <person name="Wang L."/>
            <person name="Qu L."/>
            <person name="Liu H."/>
            <person name="Sun Y."/>
            <person name="Le M."/>
            <person name="Wang Q."/>
            <person name="Wei S."/>
            <person name="Zheng Y."/>
            <person name="Lin W."/>
            <person name="Duan Y."/>
            <person name="Cao H."/>
            <person name="Xiong S."/>
            <person name="Wang X."/>
            <person name="Wei L."/>
            <person name="Li C."/>
            <person name="Ma Q."/>
            <person name="Ju M."/>
            <person name="Zhao R."/>
            <person name="Li G."/>
            <person name="Mu C."/>
            <person name="Tian Q."/>
            <person name="Mei H."/>
            <person name="Zhang T."/>
            <person name="Gao T."/>
            <person name="Zhang H."/>
        </authorList>
    </citation>
    <scope>NUCLEOTIDE SEQUENCE</scope>
    <source>
        <strain evidence="2">3651</strain>
    </source>
</reference>
<name>A0AAE2CWT6_9LAMI</name>
<accession>A0AAE2CWT6</accession>
<feature type="transmembrane region" description="Helical" evidence="1">
    <location>
        <begin position="353"/>
        <end position="370"/>
    </location>
</feature>
<dbReference type="EMBL" id="JACGWO010000001">
    <property type="protein sequence ID" value="KAK4437388.1"/>
    <property type="molecule type" value="Genomic_DNA"/>
</dbReference>
<gene>
    <name evidence="2" type="ORF">Salat_0072700</name>
</gene>
<keyword evidence="1" id="KW-1133">Transmembrane helix</keyword>
<keyword evidence="1" id="KW-0472">Membrane</keyword>
<comment type="caution">
    <text evidence="2">The sequence shown here is derived from an EMBL/GenBank/DDBJ whole genome shotgun (WGS) entry which is preliminary data.</text>
</comment>
<keyword evidence="3" id="KW-1185">Reference proteome</keyword>
<organism evidence="2 3">
    <name type="scientific">Sesamum alatum</name>
    <dbReference type="NCBI Taxonomy" id="300844"/>
    <lineage>
        <taxon>Eukaryota</taxon>
        <taxon>Viridiplantae</taxon>
        <taxon>Streptophyta</taxon>
        <taxon>Embryophyta</taxon>
        <taxon>Tracheophyta</taxon>
        <taxon>Spermatophyta</taxon>
        <taxon>Magnoliopsida</taxon>
        <taxon>eudicotyledons</taxon>
        <taxon>Gunneridae</taxon>
        <taxon>Pentapetalae</taxon>
        <taxon>asterids</taxon>
        <taxon>lamiids</taxon>
        <taxon>Lamiales</taxon>
        <taxon>Pedaliaceae</taxon>
        <taxon>Sesamum</taxon>
    </lineage>
</organism>
<sequence length="608" mass="69448">MENDDGGRYVFPLTSLQIGDLQSYLSHLDLFLASESEKFYILVDNRPWLEDLVLSSTHWWQLMVTKSRLSPFANTRGRKEGKMIGEFSELQGSSSSDARKSRNFIKWLSFTAAMMLSRNKALLPVKKLSNSLIANSKLHRTLYGFIVFEVAWNDVRGINYLNELQTDTSLAIESKIMRRWEFDSTTQAARSISSWFPGSLNERILLKEHLDETLGEVYHDAQENFATNTLSDTNDIIPGDMPAGNGSPCSQGHTFDVCPGTPGNRIDRLHKTPMPGSPFRRRKRVRSICCDAELGVCSGEPDTGTVEVLRQTSNSSDCEETLEATLYRDVLILFRFDDPDLPFSLRDIIMSKLRLLTLLEAGLPPWVIFLQSYPGFCRLYRPWMCPLARALYILISVVTVLIGFYDLYKNVPLLKATASHLCGPLFDWIEEWEMLSRIQKPCADFSATGVVYLIAGSDSTSFFYPIFWILRLVTFFGTFIYRSVGGLWLSASTIFQLSKDVETTVSTYQVSMWRSLWNDLFSQVFRALRSILNGFVVFFIACNRHRLSIYNHMKELIQRLIFVSTRSWSKDKSQSGQTSVARLKRIGKSSVAYQRKPRMIAQHPYKAD</sequence>
<protein>
    <submittedName>
        <fullName evidence="2">Uncharacterized protein</fullName>
    </submittedName>
</protein>
<dbReference type="AlphaFoldDB" id="A0AAE2CWT6"/>
<evidence type="ECO:0000313" key="2">
    <source>
        <dbReference type="EMBL" id="KAK4437388.1"/>
    </source>
</evidence>
<dbReference type="PANTHER" id="PTHR34553">
    <property type="entry name" value="OS05G0597400 PROTEIN"/>
    <property type="match status" value="1"/>
</dbReference>